<organism evidence="1 2">
    <name type="scientific">Trichonephila clavipes</name>
    <name type="common">Golden silk orbweaver</name>
    <name type="synonym">Nephila clavipes</name>
    <dbReference type="NCBI Taxonomy" id="2585209"/>
    <lineage>
        <taxon>Eukaryota</taxon>
        <taxon>Metazoa</taxon>
        <taxon>Ecdysozoa</taxon>
        <taxon>Arthropoda</taxon>
        <taxon>Chelicerata</taxon>
        <taxon>Arachnida</taxon>
        <taxon>Araneae</taxon>
        <taxon>Araneomorphae</taxon>
        <taxon>Entelegynae</taxon>
        <taxon>Araneoidea</taxon>
        <taxon>Nephilidae</taxon>
        <taxon>Trichonephila</taxon>
    </lineage>
</organism>
<comment type="caution">
    <text evidence="1">The sequence shown here is derived from an EMBL/GenBank/DDBJ whole genome shotgun (WGS) entry which is preliminary data.</text>
</comment>
<evidence type="ECO:0000313" key="1">
    <source>
        <dbReference type="EMBL" id="GFY09491.1"/>
    </source>
</evidence>
<sequence>MPRAFRGNQTDPKPHRVSSVEVSELRGMYTHNFEVLSERNICGLVPKINDQNILKELRGKNIDLTDSSCSGAEIDLLIGADVMGRLLTGNVVTLHSGLEDLSDFREKMRILPEGRYEVELPWKSNLMNLCDNKELAWKRHEKMINKLKCGNFFDDYQNVFREWESMNIIERVPEIELNNKCHYLLHWPVIKLNIQTTKVRPVFDASASQRGKLSLNECLHRGINLLEMIPDILDRFRMFPIGISADVEKTILMLSVAPKDRDFLRFFSRVRRDKKFIGTAELCLGFVLVHIY</sequence>
<accession>A0A8X6SAE7</accession>
<proteinExistence type="predicted"/>
<keyword evidence="2" id="KW-1185">Reference proteome</keyword>
<evidence type="ECO:0000313" key="2">
    <source>
        <dbReference type="Proteomes" id="UP000887159"/>
    </source>
</evidence>
<dbReference type="PANTHER" id="PTHR47331:SF1">
    <property type="entry name" value="GAG-LIKE PROTEIN"/>
    <property type="match status" value="1"/>
</dbReference>
<dbReference type="AlphaFoldDB" id="A0A8X6SAE7"/>
<dbReference type="PANTHER" id="PTHR47331">
    <property type="entry name" value="PHD-TYPE DOMAIN-CONTAINING PROTEIN"/>
    <property type="match status" value="1"/>
</dbReference>
<reference evidence="1" key="1">
    <citation type="submission" date="2020-08" db="EMBL/GenBank/DDBJ databases">
        <title>Multicomponent nature underlies the extraordinary mechanical properties of spider dragline silk.</title>
        <authorList>
            <person name="Kono N."/>
            <person name="Nakamura H."/>
            <person name="Mori M."/>
            <person name="Yoshida Y."/>
            <person name="Ohtoshi R."/>
            <person name="Malay A.D."/>
            <person name="Moran D.A.P."/>
            <person name="Tomita M."/>
            <person name="Numata K."/>
            <person name="Arakawa K."/>
        </authorList>
    </citation>
    <scope>NUCLEOTIDE SEQUENCE</scope>
</reference>
<name>A0A8X6SAE7_TRICX</name>
<gene>
    <name evidence="1" type="primary">AVEN_10878_1</name>
    <name evidence="1" type="ORF">TNCV_4321701</name>
</gene>
<dbReference type="EMBL" id="BMAU01021290">
    <property type="protein sequence ID" value="GFY09491.1"/>
    <property type="molecule type" value="Genomic_DNA"/>
</dbReference>
<protein>
    <submittedName>
        <fullName evidence="1">Uncharacterized protein</fullName>
    </submittedName>
</protein>
<dbReference type="Proteomes" id="UP000887159">
    <property type="component" value="Unassembled WGS sequence"/>
</dbReference>